<accession>A0A380LLK3</accession>
<dbReference type="PANTHER" id="PTHR12526">
    <property type="entry name" value="GLYCOSYLTRANSFERASE"/>
    <property type="match status" value="1"/>
</dbReference>
<protein>
    <submittedName>
        <fullName evidence="2">Putative hexosyltransferase</fullName>
    </submittedName>
</protein>
<dbReference type="Gene3D" id="3.40.50.2000">
    <property type="entry name" value="Glycogen Phosphorylase B"/>
    <property type="match status" value="1"/>
</dbReference>
<dbReference type="InterPro" id="IPR001296">
    <property type="entry name" value="Glyco_trans_1"/>
</dbReference>
<dbReference type="GO" id="GO:0016757">
    <property type="term" value="F:glycosyltransferase activity"/>
    <property type="evidence" value="ECO:0007669"/>
    <property type="project" value="InterPro"/>
</dbReference>
<dbReference type="Proteomes" id="UP000255523">
    <property type="component" value="Unassembled WGS sequence"/>
</dbReference>
<evidence type="ECO:0000259" key="1">
    <source>
        <dbReference type="Pfam" id="PF00534"/>
    </source>
</evidence>
<reference evidence="2 3" key="1">
    <citation type="submission" date="2018-06" db="EMBL/GenBank/DDBJ databases">
        <authorList>
            <consortium name="Pathogen Informatics"/>
            <person name="Doyle S."/>
        </authorList>
    </citation>
    <scope>NUCLEOTIDE SEQUENCE [LARGE SCALE GENOMIC DNA]</scope>
    <source>
        <strain evidence="2 3">NCTC11087</strain>
    </source>
</reference>
<dbReference type="SUPFAM" id="SSF53756">
    <property type="entry name" value="UDP-Glycosyltransferase/glycogen phosphorylase"/>
    <property type="match status" value="1"/>
</dbReference>
<organism evidence="2 3">
    <name type="scientific">Faecalicoccus pleomorphus</name>
    <dbReference type="NCBI Taxonomy" id="1323"/>
    <lineage>
        <taxon>Bacteria</taxon>
        <taxon>Bacillati</taxon>
        <taxon>Bacillota</taxon>
        <taxon>Erysipelotrichia</taxon>
        <taxon>Erysipelotrichales</taxon>
        <taxon>Erysipelotrichaceae</taxon>
        <taxon>Faecalicoccus</taxon>
    </lineage>
</organism>
<name>A0A380LLK3_9FIRM</name>
<dbReference type="AlphaFoldDB" id="A0A380LLK3"/>
<feature type="domain" description="Glycosyl transferase family 1" evidence="1">
    <location>
        <begin position="232"/>
        <end position="391"/>
    </location>
</feature>
<dbReference type="EMBL" id="UHFX01000003">
    <property type="protein sequence ID" value="SUO03460.1"/>
    <property type="molecule type" value="Genomic_DNA"/>
</dbReference>
<keyword evidence="3" id="KW-1185">Reference proteome</keyword>
<gene>
    <name evidence="2" type="ORF">NCTC11087_00322</name>
</gene>
<dbReference type="OrthoDB" id="9795068at2"/>
<proteinExistence type="predicted"/>
<evidence type="ECO:0000313" key="2">
    <source>
        <dbReference type="EMBL" id="SUO03460.1"/>
    </source>
</evidence>
<evidence type="ECO:0000313" key="3">
    <source>
        <dbReference type="Proteomes" id="UP000255523"/>
    </source>
</evidence>
<keyword evidence="2" id="KW-0808">Transferase</keyword>
<sequence>MRMCEDKLKIFVSAYACEPGKGSEIGVGWHWVLEMSKYFDLWVMTRANNQKPIEDYFRENPEEANGIHWVYFDCPNYIKRFKHQMTGVRTYYTIWQHMANKVVKDVMEANEIPIFHLLTYGNAIWDISAYGQKKFFVWGPTGGVDTITREFSKHYAWKHRMLEAVRRIVVSSMTINPSFHKKCENADLIFCKANSTMAMIPEKYRNKAILFTDVAMECAPTYFEPKARDESEGLTYITVGRLDGWRGFDLLVEAFSIAEKELSNVTMKIIGEGAEKKHLEMLIKKKGLDDKITLIGQISMSEYQSEMENCDAVLNACLKEGGVTNAFDCMKWGKPLLCIDTGGYTRNFDTECAIILNHAGRDELIHQLAEGMISLKSTEIRQKMSRAMVEKGQKITWEIKGKNIRDEIVKALENKNAQ</sequence>
<dbReference type="Pfam" id="PF00534">
    <property type="entry name" value="Glycos_transf_1"/>
    <property type="match status" value="1"/>
</dbReference>